<name>A0A2N5VED0_9BASI</name>
<dbReference type="Proteomes" id="UP000235392">
    <property type="component" value="Unassembled WGS sequence"/>
</dbReference>
<keyword evidence="4" id="KW-1185">Reference proteome</keyword>
<sequence length="102" mass="11900">MRRNRQMALSRELHSQIHKALEEVSQMNGDDKKVAAKMSIYAKVFAEITGLTTESREPNELNVRIINDIRSQLPFTVKQLESEKHQVIWQSLVELWKSKLSH</sequence>
<gene>
    <name evidence="3" type="ORF">PCANC_00555</name>
    <name evidence="2" type="ORF">PCASD_02915</name>
    <name evidence="1" type="ORF">PCASD_15214</name>
</gene>
<protein>
    <submittedName>
        <fullName evidence="2">Uncharacterized protein</fullName>
    </submittedName>
</protein>
<comment type="caution">
    <text evidence="2">The sequence shown here is derived from an EMBL/GenBank/DDBJ whole genome shotgun (WGS) entry which is preliminary data.</text>
</comment>
<dbReference type="EMBL" id="PGCI01000024">
    <property type="protein sequence ID" value="PLW48347.1"/>
    <property type="molecule type" value="Genomic_DNA"/>
</dbReference>
<dbReference type="EMBL" id="PGCI01000716">
    <property type="protein sequence ID" value="PLW19324.1"/>
    <property type="molecule type" value="Genomic_DNA"/>
</dbReference>
<dbReference type="AlphaFoldDB" id="A0A2N5VED0"/>
<evidence type="ECO:0000313" key="1">
    <source>
        <dbReference type="EMBL" id="PLW19324.1"/>
    </source>
</evidence>
<proteinExistence type="predicted"/>
<dbReference type="EMBL" id="PGCJ01000003">
    <property type="protein sequence ID" value="PLW58423.1"/>
    <property type="molecule type" value="Genomic_DNA"/>
</dbReference>
<organism evidence="2 5">
    <name type="scientific">Puccinia coronata f. sp. avenae</name>
    <dbReference type="NCBI Taxonomy" id="200324"/>
    <lineage>
        <taxon>Eukaryota</taxon>
        <taxon>Fungi</taxon>
        <taxon>Dikarya</taxon>
        <taxon>Basidiomycota</taxon>
        <taxon>Pucciniomycotina</taxon>
        <taxon>Pucciniomycetes</taxon>
        <taxon>Pucciniales</taxon>
        <taxon>Pucciniaceae</taxon>
        <taxon>Puccinia</taxon>
    </lineage>
</organism>
<evidence type="ECO:0000313" key="5">
    <source>
        <dbReference type="Proteomes" id="UP000235392"/>
    </source>
</evidence>
<dbReference type="Proteomes" id="UP000235388">
    <property type="component" value="Unassembled WGS sequence"/>
</dbReference>
<accession>A0A2N5VED0</accession>
<evidence type="ECO:0000313" key="4">
    <source>
        <dbReference type="Proteomes" id="UP000235388"/>
    </source>
</evidence>
<reference evidence="4 5" key="1">
    <citation type="submission" date="2017-11" db="EMBL/GenBank/DDBJ databases">
        <title>De novo assembly and phasing of dikaryotic genomes from two isolates of Puccinia coronata f. sp. avenae, the causal agent of oat crown rust.</title>
        <authorList>
            <person name="Miller M.E."/>
            <person name="Zhang Y."/>
            <person name="Omidvar V."/>
            <person name="Sperschneider J."/>
            <person name="Schwessinger B."/>
            <person name="Raley C."/>
            <person name="Palmer J.M."/>
            <person name="Garnica D."/>
            <person name="Upadhyaya N."/>
            <person name="Rathjen J."/>
            <person name="Taylor J.M."/>
            <person name="Park R.F."/>
            <person name="Dodds P.N."/>
            <person name="Hirsch C.D."/>
            <person name="Kianian S.F."/>
            <person name="Figueroa M."/>
        </authorList>
    </citation>
    <scope>NUCLEOTIDE SEQUENCE [LARGE SCALE GENOMIC DNA]</scope>
    <source>
        <strain evidence="3">12NC29</strain>
        <strain evidence="2">12SD80</strain>
    </source>
</reference>
<evidence type="ECO:0000313" key="2">
    <source>
        <dbReference type="EMBL" id="PLW48347.1"/>
    </source>
</evidence>
<evidence type="ECO:0000313" key="3">
    <source>
        <dbReference type="EMBL" id="PLW58423.1"/>
    </source>
</evidence>